<comment type="caution">
    <text evidence="2">The sequence shown here is derived from an EMBL/GenBank/DDBJ whole genome shotgun (WGS) entry which is preliminary data.</text>
</comment>
<dbReference type="RefSeq" id="WP_043525189.1">
    <property type="nucleotide sequence ID" value="NZ_BAABKU010000018.1"/>
</dbReference>
<dbReference type="Proteomes" id="UP000054537">
    <property type="component" value="Unassembled WGS sequence"/>
</dbReference>
<evidence type="ECO:0000313" key="2">
    <source>
        <dbReference type="EMBL" id="KHD76656.1"/>
    </source>
</evidence>
<dbReference type="STRING" id="1869.MB27_15270"/>
<feature type="domain" description="YprB ribonuclease H-like" evidence="1">
    <location>
        <begin position="371"/>
        <end position="529"/>
    </location>
</feature>
<dbReference type="eggNOG" id="COG2251">
    <property type="taxonomic scope" value="Bacteria"/>
</dbReference>
<name>A0A0A6UMJ6_ACTUT</name>
<dbReference type="Pfam" id="PF13482">
    <property type="entry name" value="RNase_H_2"/>
    <property type="match status" value="1"/>
</dbReference>
<evidence type="ECO:0000313" key="3">
    <source>
        <dbReference type="Proteomes" id="UP000054537"/>
    </source>
</evidence>
<gene>
    <name evidence="2" type="ORF">MB27_15270</name>
</gene>
<organism evidence="2 3">
    <name type="scientific">Actinoplanes utahensis</name>
    <dbReference type="NCBI Taxonomy" id="1869"/>
    <lineage>
        <taxon>Bacteria</taxon>
        <taxon>Bacillati</taxon>
        <taxon>Actinomycetota</taxon>
        <taxon>Actinomycetes</taxon>
        <taxon>Micromonosporales</taxon>
        <taxon>Micromonosporaceae</taxon>
        <taxon>Actinoplanes</taxon>
    </lineage>
</organism>
<sequence>MRPILLSGYAAKSCARAVHNAYDETIPRPDGPVPAELRALFDTGVAFEAAVFDRWAALAVPGYVDLRDLDGDKRTHIGATLGAMRAGAAVIVGGRLPDDHAGGRTGKPDILLHDGVRGYHPADVKAHHVLDRRYDDAPASSLRAPAYRDAVRLPDGGARHREEDLLQLAHYWRMLEACGHQAAEPRGAICGDDRPGDPLLVWYDLATPAFRTYSRTSGVATRSALERYDHEHGFRLRVADVARRGGEPLVAPVGQEECATCRWAPVCVATLPGDDLSGALRGALGVREHLALRAVGVRTVTDLADSDPASLLAGSYGLAVTHLRNRAFRLRKAVIAAGLARDGLVMRRTARVEIPRADVEVDIDVEWGADGLVYLWGVLAGDVYTPFFDPGVADAAAEERLARRCLDHLAGLARDTAGRGLSLRVFHYAPPEPRHALRFAPLPAGDAHPHAWVDLLPLVRGAVDSRAGHGLKAVAVHGPGHEWRDADPGGLQSQQWHGAARDGDVAAAGRLLEYNEDDVRATRAIREWLRAAD</sequence>
<dbReference type="EMBL" id="JRTT01000016">
    <property type="protein sequence ID" value="KHD76656.1"/>
    <property type="molecule type" value="Genomic_DNA"/>
</dbReference>
<proteinExistence type="predicted"/>
<evidence type="ECO:0000259" key="1">
    <source>
        <dbReference type="Pfam" id="PF13482"/>
    </source>
</evidence>
<reference evidence="2 3" key="1">
    <citation type="submission" date="2014-10" db="EMBL/GenBank/DDBJ databases">
        <title>Draft genome sequence of Actinoplanes utahensis NRRL 12052.</title>
        <authorList>
            <person name="Velasco-Bucheli B."/>
            <person name="del Cerro C."/>
            <person name="Hormigo D."/>
            <person name="Garcia J.L."/>
            <person name="Acebal C."/>
            <person name="Arroyo M."/>
            <person name="de la Mata I."/>
        </authorList>
    </citation>
    <scope>NUCLEOTIDE SEQUENCE [LARGE SCALE GENOMIC DNA]</scope>
    <source>
        <strain evidence="2 3">NRRL 12052</strain>
    </source>
</reference>
<keyword evidence="3" id="KW-1185">Reference proteome</keyword>
<dbReference type="InterPro" id="IPR038720">
    <property type="entry name" value="YprB_RNase_H-like_dom"/>
</dbReference>
<dbReference type="OrthoDB" id="3274988at2"/>
<dbReference type="AlphaFoldDB" id="A0A0A6UMJ6"/>
<accession>A0A0A6UMJ6</accession>
<protein>
    <recommendedName>
        <fullName evidence="1">YprB ribonuclease H-like domain-containing protein</fullName>
    </recommendedName>
</protein>